<feature type="compositionally biased region" description="Low complexity" evidence="1">
    <location>
        <begin position="296"/>
        <end position="306"/>
    </location>
</feature>
<name>A0A9W7LCC0_9STRA</name>
<dbReference type="Gene3D" id="1.25.10.10">
    <property type="entry name" value="Leucine-rich Repeat Variant"/>
    <property type="match status" value="4"/>
</dbReference>
<dbReference type="SMART" id="SM01349">
    <property type="entry name" value="TOG"/>
    <property type="match status" value="3"/>
</dbReference>
<dbReference type="GO" id="GO:0000226">
    <property type="term" value="P:microtubule cytoskeleton organization"/>
    <property type="evidence" value="ECO:0007669"/>
    <property type="project" value="TreeGrafter"/>
</dbReference>
<feature type="compositionally biased region" description="Low complexity" evidence="1">
    <location>
        <begin position="563"/>
        <end position="574"/>
    </location>
</feature>
<feature type="compositionally biased region" description="Polar residues" evidence="1">
    <location>
        <begin position="979"/>
        <end position="989"/>
    </location>
</feature>
<accession>A0A9W7LCC0</accession>
<dbReference type="PANTHER" id="PTHR21567:SF9">
    <property type="entry name" value="CLIP-ASSOCIATING PROTEIN"/>
    <property type="match status" value="1"/>
</dbReference>
<sequence>MADEICAKIANGDTKTRMKLLPDLRDALQSGSNQLSNAGEVLSQLSTILSDNNSNVISSTLDCIKIVLQTNVHPNSSANHAHNNDLSPYFTMLATSLSTEVFGDSKSSLRDLAVQTSQLLIPIATNVSQFYEKIVVLNLRNKSNWRVRSSGLKAFSMSLEQLPSGKTPLQSKVGRVAMGGAVELLGDANQEVRTSAIECLIMLYSVDPAGVRSYVQKKASTIRPAIMKELSDGFNELDLAGGPAEDPSPPDEGDKTQPDHEDQQQQAKAKPARRKPQPARDREHAVTGNQAPPPSSSTTSPGLPSPMVVYSERALSSHLSEISAALNNTDSDFWTERMNALLSLERLILGQAHVNYKTTFLAAMKSLPIGAQIEDLRSQITSQACRTVTTLAEHLQDSFSPFLELWLPSLLHLSISGVRLMAMQGHTCLKHLMAVPRAGYHLRVVKFLMARCQDKACHPQERRACVGALGTAYRRWGKAGLERAEDKFARVLRDMLGARDPTVREEARHCYWAYASQFQRGAEKMLGELDSSMQRALSRCREECEERWEKFILGVESGYASATATATTTTQQQPTSPPRELGTARRQQATARQQQQQQQQPAAATHSQGGGGARRVVRKNPQAGREEATQGKVKGGPARVTQQQQQTKGKVKGNQREREDAGFNLDEILNSSNNKHWAAREECFKAIATNIEAVGRTLTPHATTRFAAALSTHIGDPHHRVAQAALEACLLCVSERSLAQLLSPHLPLILPPVLAQLVSTKQRQREIANETLNECRRAYDPNALAAVLCSKFAEANDRVKPGILELLSVIVPEAEEYLGVVTNMRSFLQRLGMVSSVRPPPHQHLVAAIEQAISSMFHLNDSVFVAACAALPSDPQMSVKRVLVNAKICRHIEERIAAHLRGEKYGAAAAASAATSAPVPVPRAHASEVDGSMEPYEIEASPAVNSPDPIPNAGFGGRSGKNLSGSGNVAWAETNNAPTYATRTPSPAQQVEKYAPGSTPGTDPVIKYMVRPPLSEEKLSRDWMRDTPEILSMLSMSASAQDQYSGMQQMVQLARQNQPEVWGKYFGQILLSLLEGIGQTSLHPNQMSPTNSGAERFSSDNASAIKHLYLQGVRALLKYQPMYFADYIEIVIDRLLQCSKDPSYEIVHTAERALENLVTALDASRCLKVIMPYLERSSEQEMLLSCVRTLQKFMNRIPSNVLLSNLQYIIPPIVHCFSSPNVDMRKSVVFALVQAYFVLGDKLMPHLTELNAAQLKLITIYVEREQKNKTRASTAPERQSGLRENV</sequence>
<feature type="region of interest" description="Disordered" evidence="1">
    <location>
        <begin position="235"/>
        <end position="307"/>
    </location>
</feature>
<feature type="compositionally biased region" description="Low complexity" evidence="1">
    <location>
        <begin position="584"/>
        <end position="605"/>
    </location>
</feature>
<dbReference type="InterPro" id="IPR034085">
    <property type="entry name" value="TOG"/>
</dbReference>
<dbReference type="GO" id="GO:0008017">
    <property type="term" value="F:microtubule binding"/>
    <property type="evidence" value="ECO:0007669"/>
    <property type="project" value="TreeGrafter"/>
</dbReference>
<evidence type="ECO:0000313" key="3">
    <source>
        <dbReference type="EMBL" id="GMI45369.1"/>
    </source>
</evidence>
<evidence type="ECO:0000259" key="2">
    <source>
        <dbReference type="SMART" id="SM01349"/>
    </source>
</evidence>
<dbReference type="EMBL" id="BRYA01001548">
    <property type="protein sequence ID" value="GMI45369.1"/>
    <property type="molecule type" value="Genomic_DNA"/>
</dbReference>
<dbReference type="GO" id="GO:0000278">
    <property type="term" value="P:mitotic cell cycle"/>
    <property type="evidence" value="ECO:0007669"/>
    <property type="project" value="UniProtKB-ARBA"/>
</dbReference>
<dbReference type="GO" id="GO:0005819">
    <property type="term" value="C:spindle"/>
    <property type="evidence" value="ECO:0007669"/>
    <property type="project" value="UniProtKB-ARBA"/>
</dbReference>
<keyword evidence="4" id="KW-1185">Reference proteome</keyword>
<gene>
    <name evidence="3" type="ORF">TrCOL_g4374</name>
</gene>
<evidence type="ECO:0000313" key="4">
    <source>
        <dbReference type="Proteomes" id="UP001165065"/>
    </source>
</evidence>
<dbReference type="InterPro" id="IPR024395">
    <property type="entry name" value="CLASP_N_dom"/>
</dbReference>
<comment type="caution">
    <text evidence="3">The sequence shown here is derived from an EMBL/GenBank/DDBJ whole genome shotgun (WGS) entry which is preliminary data.</text>
</comment>
<dbReference type="Pfam" id="PF12348">
    <property type="entry name" value="CLASP_N"/>
    <property type="match status" value="1"/>
</dbReference>
<organism evidence="3 4">
    <name type="scientific">Triparma columacea</name>
    <dbReference type="NCBI Taxonomy" id="722753"/>
    <lineage>
        <taxon>Eukaryota</taxon>
        <taxon>Sar</taxon>
        <taxon>Stramenopiles</taxon>
        <taxon>Ochrophyta</taxon>
        <taxon>Bolidophyceae</taxon>
        <taxon>Parmales</taxon>
        <taxon>Triparmaceae</taxon>
        <taxon>Triparma</taxon>
    </lineage>
</organism>
<dbReference type="InterPro" id="IPR011989">
    <property type="entry name" value="ARM-like"/>
</dbReference>
<feature type="compositionally biased region" description="Basic and acidic residues" evidence="1">
    <location>
        <begin position="252"/>
        <end position="263"/>
    </location>
</feature>
<dbReference type="SUPFAM" id="SSF48371">
    <property type="entry name" value="ARM repeat"/>
    <property type="match status" value="2"/>
</dbReference>
<dbReference type="InterPro" id="IPR016024">
    <property type="entry name" value="ARM-type_fold"/>
</dbReference>
<dbReference type="OrthoDB" id="46159at2759"/>
<dbReference type="GO" id="GO:0005881">
    <property type="term" value="C:cytoplasmic microtubule"/>
    <property type="evidence" value="ECO:0007669"/>
    <property type="project" value="TreeGrafter"/>
</dbReference>
<feature type="region of interest" description="Disordered" evidence="1">
    <location>
        <begin position="979"/>
        <end position="1007"/>
    </location>
</feature>
<feature type="domain" description="TOG" evidence="2">
    <location>
        <begin position="307"/>
        <end position="550"/>
    </location>
</feature>
<protein>
    <recommendedName>
        <fullName evidence="2">TOG domain-containing protein</fullName>
    </recommendedName>
</protein>
<proteinExistence type="predicted"/>
<reference evidence="4" key="1">
    <citation type="journal article" date="2023" name="Commun. Biol.">
        <title>Genome analysis of Parmales, the sister group of diatoms, reveals the evolutionary specialization of diatoms from phago-mixotrophs to photoautotrophs.</title>
        <authorList>
            <person name="Ban H."/>
            <person name="Sato S."/>
            <person name="Yoshikawa S."/>
            <person name="Yamada K."/>
            <person name="Nakamura Y."/>
            <person name="Ichinomiya M."/>
            <person name="Sato N."/>
            <person name="Blanc-Mathieu R."/>
            <person name="Endo H."/>
            <person name="Kuwata A."/>
            <person name="Ogata H."/>
        </authorList>
    </citation>
    <scope>NUCLEOTIDE SEQUENCE [LARGE SCALE GENOMIC DNA]</scope>
</reference>
<feature type="domain" description="TOG" evidence="2">
    <location>
        <begin position="1009"/>
        <end position="1271"/>
    </location>
</feature>
<dbReference type="PANTHER" id="PTHR21567">
    <property type="entry name" value="CLASP"/>
    <property type="match status" value="1"/>
</dbReference>
<evidence type="ECO:0000256" key="1">
    <source>
        <dbReference type="SAM" id="MobiDB-lite"/>
    </source>
</evidence>
<feature type="domain" description="TOG" evidence="2">
    <location>
        <begin position="3"/>
        <end position="243"/>
    </location>
</feature>
<dbReference type="Proteomes" id="UP001165065">
    <property type="component" value="Unassembled WGS sequence"/>
</dbReference>
<feature type="region of interest" description="Disordered" evidence="1">
    <location>
        <begin position="563"/>
        <end position="656"/>
    </location>
</feature>